<feature type="transmembrane region" description="Helical" evidence="7">
    <location>
        <begin position="420"/>
        <end position="444"/>
    </location>
</feature>
<dbReference type="PANTHER" id="PTHR42829:SF1">
    <property type="entry name" value="INORGANIC CARBON TRANSPORTER SUBUNIT DABB-RELATED"/>
    <property type="match status" value="1"/>
</dbReference>
<keyword evidence="2 7" id="KW-0813">Transport</keyword>
<dbReference type="PRINTS" id="PR01434">
    <property type="entry name" value="NADHDHGNASE5"/>
</dbReference>
<feature type="transmembrane region" description="Helical" evidence="7">
    <location>
        <begin position="388"/>
        <end position="408"/>
    </location>
</feature>
<keyword evidence="4 7" id="KW-0812">Transmembrane</keyword>
<dbReference type="OrthoDB" id="9811798at2"/>
<feature type="transmembrane region" description="Helical" evidence="7">
    <location>
        <begin position="37"/>
        <end position="61"/>
    </location>
</feature>
<keyword evidence="3 7" id="KW-1003">Cell membrane</keyword>
<keyword evidence="5 7" id="KW-1133">Transmembrane helix</keyword>
<evidence type="ECO:0000256" key="6">
    <source>
        <dbReference type="ARBA" id="ARBA00023136"/>
    </source>
</evidence>
<comment type="caution">
    <text evidence="11">The sequence shown here is derived from an EMBL/GenBank/DDBJ whole genome shotgun (WGS) entry which is preliminary data.</text>
</comment>
<evidence type="ECO:0000256" key="5">
    <source>
        <dbReference type="ARBA" id="ARBA00022989"/>
    </source>
</evidence>
<dbReference type="GO" id="GO:0005886">
    <property type="term" value="C:plasma membrane"/>
    <property type="evidence" value="ECO:0007669"/>
    <property type="project" value="UniProtKB-SubCell"/>
</dbReference>
<dbReference type="Pfam" id="PF00662">
    <property type="entry name" value="Proton_antipo_N"/>
    <property type="match status" value="1"/>
</dbReference>
<comment type="subunit">
    <text evidence="7">Forms a complex with DabA.</text>
</comment>
<evidence type="ECO:0000259" key="10">
    <source>
        <dbReference type="Pfam" id="PF00662"/>
    </source>
</evidence>
<dbReference type="NCBIfam" id="NF006029">
    <property type="entry name" value="PRK08168.1"/>
    <property type="match status" value="1"/>
</dbReference>
<reference evidence="11 12" key="1">
    <citation type="journal article" date="2007" name="Int. J. Syst. Evol. Microbiol.">
        <title>Halomonas saccharevitans sp. nov., Halomonas arcis sp. nov. and Halomonas subterranea sp. nov., halophilic bacteria isolated from hypersaline environments of China.</title>
        <authorList>
            <person name="Xu X.W."/>
            <person name="Wu Y.H."/>
            <person name="Zhou Z."/>
            <person name="Wang C.S."/>
            <person name="Zhou Y.G."/>
            <person name="Zhang H.B."/>
            <person name="Wang Y."/>
            <person name="Wu M."/>
        </authorList>
    </citation>
    <scope>NUCLEOTIDE SEQUENCE [LARGE SCALE GENOMIC DNA]</scope>
    <source>
        <strain evidence="11 12">TBZ3</strain>
    </source>
</reference>
<evidence type="ECO:0000256" key="3">
    <source>
        <dbReference type="ARBA" id="ARBA00022475"/>
    </source>
</evidence>
<feature type="transmembrane region" description="Helical" evidence="7">
    <location>
        <begin position="6"/>
        <end position="25"/>
    </location>
</feature>
<dbReference type="AlphaFoldDB" id="A0A5R8M918"/>
<keyword evidence="6 7" id="KW-0472">Membrane</keyword>
<gene>
    <name evidence="7" type="primary">dabB</name>
    <name evidence="11" type="ORF">FEI13_17035</name>
</gene>
<dbReference type="Proteomes" id="UP000306973">
    <property type="component" value="Unassembled WGS sequence"/>
</dbReference>
<dbReference type="GO" id="GO:0012505">
    <property type="term" value="C:endomembrane system"/>
    <property type="evidence" value="ECO:0007669"/>
    <property type="project" value="UniProtKB-SubCell"/>
</dbReference>
<dbReference type="InterPro" id="IPR003945">
    <property type="entry name" value="NU5C-like"/>
</dbReference>
<organism evidence="11 12">
    <name type="scientific">Halomonas urmiana</name>
    <dbReference type="NCBI Taxonomy" id="490901"/>
    <lineage>
        <taxon>Bacteria</taxon>
        <taxon>Pseudomonadati</taxon>
        <taxon>Pseudomonadota</taxon>
        <taxon>Gammaproteobacteria</taxon>
        <taxon>Oceanospirillales</taxon>
        <taxon>Halomonadaceae</taxon>
        <taxon>Halomonas</taxon>
    </lineage>
</organism>
<evidence type="ECO:0000256" key="1">
    <source>
        <dbReference type="ARBA" id="ARBA00004127"/>
    </source>
</evidence>
<sequence>MQWIELLSPWLLALVPIALALGAALSTRQPRERAWRTAQATTLCGLGVSALLLGLGAAQLLPTVSGGWQTAPLQLIMLLLANFIAFVVVRYSATYLQGEPRQRRFIALVQAVFAAVSVAVLSDHLVLFLLAWFAISLAMHQLLMFYPDRPRAALAAHKKFLFARAAELCALTAFVLLYLHHDTARISVIIGAYGDSQASSEGTLTLGEQAAACLLALAALIKCAQLPLHGWLIQVVEAPTPVSAALHGGVINLGGYLLLLFSPLLLQSAPAQALLLVVAGIGSVLAALVMMTRVSIKVRLAWSTSAQMGLMLVEIALGLVELALLHLLAHSCYKAYAFLSSGEAVEQDLLRRRAPGRSPTPGQWLSAGLASAVLVAGAVALARSLTDAPAFAANSPWVLLTLALTVLLAERGSERTAGGLGAFAGLAALVVLAYVGLKTLFAAFLPATGHTVSPWADLWVSALFLLLFAGYWLKRHGLHHRGSQTLNRYCYAGFYLDEWVTRTTLKLWPHELPGRIKAKQLHTAFRGSSL</sequence>
<feature type="transmembrane region" description="Helical" evidence="7">
    <location>
        <begin position="127"/>
        <end position="148"/>
    </location>
</feature>
<dbReference type="InterPro" id="IPR001750">
    <property type="entry name" value="ND/Mrp_TM"/>
</dbReference>
<feature type="transmembrane region" description="Helical" evidence="7">
    <location>
        <begin position="160"/>
        <end position="179"/>
    </location>
</feature>
<evidence type="ECO:0000256" key="2">
    <source>
        <dbReference type="ARBA" id="ARBA00022448"/>
    </source>
</evidence>
<evidence type="ECO:0000259" key="9">
    <source>
        <dbReference type="Pfam" id="PF00361"/>
    </source>
</evidence>
<comment type="function">
    <text evidence="7">Part of an energy-coupled inorganic carbon pump.</text>
</comment>
<protein>
    <recommendedName>
        <fullName evidence="7">Probable inorganic carbon transporter subunit DabB</fullName>
    </recommendedName>
</protein>
<name>A0A5R8M918_9GAMM</name>
<evidence type="ECO:0000313" key="12">
    <source>
        <dbReference type="Proteomes" id="UP000306973"/>
    </source>
</evidence>
<dbReference type="GO" id="GO:0003954">
    <property type="term" value="F:NADH dehydrogenase activity"/>
    <property type="evidence" value="ECO:0007669"/>
    <property type="project" value="TreeGrafter"/>
</dbReference>
<comment type="subcellular location">
    <subcellularLocation>
        <location evidence="7">Cell membrane</location>
        <topology evidence="7">Multi-pass membrane protein</topology>
    </subcellularLocation>
    <subcellularLocation>
        <location evidence="1">Endomembrane system</location>
        <topology evidence="1">Multi-pass membrane protein</topology>
    </subcellularLocation>
    <subcellularLocation>
        <location evidence="8">Membrane</location>
        <topology evidence="8">Multi-pass membrane protein</topology>
    </subcellularLocation>
</comment>
<evidence type="ECO:0000313" key="11">
    <source>
        <dbReference type="EMBL" id="TLF46061.1"/>
    </source>
</evidence>
<dbReference type="PANTHER" id="PTHR42829">
    <property type="entry name" value="NADH-UBIQUINONE OXIDOREDUCTASE CHAIN 5"/>
    <property type="match status" value="1"/>
</dbReference>
<feature type="transmembrane region" description="Helical" evidence="7">
    <location>
        <begin position="244"/>
        <end position="266"/>
    </location>
</feature>
<feature type="transmembrane region" description="Helical" evidence="7">
    <location>
        <begin position="73"/>
        <end position="93"/>
    </location>
</feature>
<feature type="transmembrane region" description="Helical" evidence="7">
    <location>
        <begin position="105"/>
        <end position="121"/>
    </location>
</feature>
<dbReference type="GO" id="GO:0015990">
    <property type="term" value="P:electron transport coupled proton transport"/>
    <property type="evidence" value="ECO:0007669"/>
    <property type="project" value="TreeGrafter"/>
</dbReference>
<feature type="domain" description="NADH:quinone oxidoreductase/Mrp antiporter transmembrane" evidence="9">
    <location>
        <begin position="122"/>
        <end position="345"/>
    </location>
</feature>
<dbReference type="EMBL" id="VBUI01000034">
    <property type="protein sequence ID" value="TLF46061.1"/>
    <property type="molecule type" value="Genomic_DNA"/>
</dbReference>
<proteinExistence type="inferred from homology"/>
<feature type="transmembrane region" description="Helical" evidence="7">
    <location>
        <begin position="308"/>
        <end position="329"/>
    </location>
</feature>
<feature type="domain" description="NADH-Ubiquinone oxidoreductase (complex I) chain 5 N-terminal" evidence="10">
    <location>
        <begin position="71"/>
        <end position="105"/>
    </location>
</feature>
<dbReference type="InterPro" id="IPR046396">
    <property type="entry name" value="Transporter_DabB"/>
</dbReference>
<dbReference type="GO" id="GO:0042773">
    <property type="term" value="P:ATP synthesis coupled electron transport"/>
    <property type="evidence" value="ECO:0007669"/>
    <property type="project" value="InterPro"/>
</dbReference>
<dbReference type="InterPro" id="IPR001516">
    <property type="entry name" value="Proton_antipo_N"/>
</dbReference>
<feature type="transmembrane region" description="Helical" evidence="7">
    <location>
        <begin position="456"/>
        <end position="473"/>
    </location>
</feature>
<evidence type="ECO:0000256" key="4">
    <source>
        <dbReference type="ARBA" id="ARBA00022692"/>
    </source>
</evidence>
<evidence type="ECO:0000256" key="7">
    <source>
        <dbReference type="HAMAP-Rule" id="MF_00862"/>
    </source>
</evidence>
<dbReference type="HAMAP" id="MF_00862">
    <property type="entry name" value="DabB"/>
    <property type="match status" value="1"/>
</dbReference>
<dbReference type="GO" id="GO:0008137">
    <property type="term" value="F:NADH dehydrogenase (ubiquinone) activity"/>
    <property type="evidence" value="ECO:0007669"/>
    <property type="project" value="InterPro"/>
</dbReference>
<dbReference type="Pfam" id="PF00361">
    <property type="entry name" value="Proton_antipo_M"/>
    <property type="match status" value="1"/>
</dbReference>
<feature type="transmembrane region" description="Helical" evidence="7">
    <location>
        <begin position="362"/>
        <end position="382"/>
    </location>
</feature>
<accession>A0A5R8M918</accession>
<feature type="transmembrane region" description="Helical" evidence="7">
    <location>
        <begin position="273"/>
        <end position="296"/>
    </location>
</feature>
<keyword evidence="12" id="KW-1185">Reference proteome</keyword>
<comment type="similarity">
    <text evidence="7">Belongs to the inorganic carbon transporter (TC 9.A.2) DabB family.</text>
</comment>
<dbReference type="RefSeq" id="WP_138182714.1">
    <property type="nucleotide sequence ID" value="NZ_VBUI01000034.1"/>
</dbReference>
<evidence type="ECO:0000256" key="8">
    <source>
        <dbReference type="RuleBase" id="RU000320"/>
    </source>
</evidence>